<feature type="transmembrane region" description="Helical" evidence="1">
    <location>
        <begin position="150"/>
        <end position="172"/>
    </location>
</feature>
<keyword evidence="1" id="KW-1133">Transmembrane helix</keyword>
<evidence type="ECO:0000313" key="3">
    <source>
        <dbReference type="Proteomes" id="UP001282284"/>
    </source>
</evidence>
<organism evidence="2 3">
    <name type="scientific">Sporosarcina saromensis</name>
    <dbReference type="NCBI Taxonomy" id="359365"/>
    <lineage>
        <taxon>Bacteria</taxon>
        <taxon>Bacillati</taxon>
        <taxon>Bacillota</taxon>
        <taxon>Bacilli</taxon>
        <taxon>Bacillales</taxon>
        <taxon>Caryophanaceae</taxon>
        <taxon>Sporosarcina</taxon>
    </lineage>
</organism>
<feature type="transmembrane region" description="Helical" evidence="1">
    <location>
        <begin position="119"/>
        <end position="138"/>
    </location>
</feature>
<keyword evidence="1" id="KW-0812">Transmembrane</keyword>
<comment type="caution">
    <text evidence="2">The sequence shown here is derived from an EMBL/GenBank/DDBJ whole genome shotgun (WGS) entry which is preliminary data.</text>
</comment>
<gene>
    <name evidence="2" type="ORF">QT711_18305</name>
</gene>
<accession>A0ABU4GDQ3</accession>
<protein>
    <recommendedName>
        <fullName evidence="4">Mn2+ efflux pump MntP</fullName>
    </recommendedName>
</protein>
<dbReference type="RefSeq" id="WP_317946687.1">
    <property type="nucleotide sequence ID" value="NZ_JAUBDI010000030.1"/>
</dbReference>
<keyword evidence="3" id="KW-1185">Reference proteome</keyword>
<dbReference type="EMBL" id="JAUBDI010000030">
    <property type="protein sequence ID" value="MDW0115116.1"/>
    <property type="molecule type" value="Genomic_DNA"/>
</dbReference>
<evidence type="ECO:0008006" key="4">
    <source>
        <dbReference type="Google" id="ProtNLM"/>
    </source>
</evidence>
<feature type="transmembrane region" description="Helical" evidence="1">
    <location>
        <begin position="6"/>
        <end position="25"/>
    </location>
</feature>
<feature type="transmembrane region" description="Helical" evidence="1">
    <location>
        <begin position="37"/>
        <end position="57"/>
    </location>
</feature>
<evidence type="ECO:0000256" key="1">
    <source>
        <dbReference type="SAM" id="Phobius"/>
    </source>
</evidence>
<name>A0ABU4GDQ3_9BACL</name>
<evidence type="ECO:0000313" key="2">
    <source>
        <dbReference type="EMBL" id="MDW0115116.1"/>
    </source>
</evidence>
<sequence>MIGNPQLFVLVSLAVITLLIIWLAARFRNVLLPMQGMIISMFFGMSVSLTVGVLYGVAYHGNLFHSTMIAIGIGVLAGSLCGVWFGLLAILEGFMAGMMGGMMGAMLGAMINAEQSGMLIQLLLLMTVSTIFIILLLKTPRHATITTKRWLLKPVLLGLIVLAYAICSDVFIW</sequence>
<proteinExistence type="predicted"/>
<feature type="transmembrane region" description="Helical" evidence="1">
    <location>
        <begin position="63"/>
        <end position="87"/>
    </location>
</feature>
<keyword evidence="1" id="KW-0472">Membrane</keyword>
<dbReference type="Proteomes" id="UP001282284">
    <property type="component" value="Unassembled WGS sequence"/>
</dbReference>
<reference evidence="2 3" key="1">
    <citation type="submission" date="2023-06" db="EMBL/GenBank/DDBJ databases">
        <title>Sporosarcina sp. nov., isolated from Korean traditional fermented seafood 'Jeotgal'.</title>
        <authorList>
            <person name="Yang A.I."/>
            <person name="Shin N.-R."/>
        </authorList>
    </citation>
    <scope>NUCLEOTIDE SEQUENCE [LARGE SCALE GENOMIC DNA]</scope>
    <source>
        <strain evidence="2 3">KCTC13119</strain>
    </source>
</reference>